<dbReference type="Proteomes" id="UP001454036">
    <property type="component" value="Unassembled WGS sequence"/>
</dbReference>
<accession>A0AAV3QVC0</accession>
<gene>
    <name evidence="2" type="ORF">LIER_22401</name>
</gene>
<comment type="caution">
    <text evidence="2">The sequence shown here is derived from an EMBL/GenBank/DDBJ whole genome shotgun (WGS) entry which is preliminary data.</text>
</comment>
<sequence length="224" mass="23932">MVRTRRGVNTPGKATKGKKNGGGPSDDACMVVEPPVVDEGAQDMKGRKSKAKGSQAPASMSTSKLEEPMFYPTPYYTNVRELDNPRASVVNRDDDVGGEDSHDEFLAQENVIGEVIAPIVEEKVIDSSYAETSDTTDVLEPSIIPTVDDTTGKTVEPSLVLEKATNGAGDNVPEGDSVDVSHAEKMVTEEVVMPSTEGLGVFVDPSVKDTLDGLKDSTPRREMC</sequence>
<organism evidence="2 3">
    <name type="scientific">Lithospermum erythrorhizon</name>
    <name type="common">Purple gromwell</name>
    <name type="synonym">Lithospermum officinale var. erythrorhizon</name>
    <dbReference type="NCBI Taxonomy" id="34254"/>
    <lineage>
        <taxon>Eukaryota</taxon>
        <taxon>Viridiplantae</taxon>
        <taxon>Streptophyta</taxon>
        <taxon>Embryophyta</taxon>
        <taxon>Tracheophyta</taxon>
        <taxon>Spermatophyta</taxon>
        <taxon>Magnoliopsida</taxon>
        <taxon>eudicotyledons</taxon>
        <taxon>Gunneridae</taxon>
        <taxon>Pentapetalae</taxon>
        <taxon>asterids</taxon>
        <taxon>lamiids</taxon>
        <taxon>Boraginales</taxon>
        <taxon>Boraginaceae</taxon>
        <taxon>Boraginoideae</taxon>
        <taxon>Lithospermeae</taxon>
        <taxon>Lithospermum</taxon>
    </lineage>
</organism>
<reference evidence="2 3" key="1">
    <citation type="submission" date="2024-01" db="EMBL/GenBank/DDBJ databases">
        <title>The complete chloroplast genome sequence of Lithospermum erythrorhizon: insights into the phylogenetic relationship among Boraginaceae species and the maternal lineages of purple gromwells.</title>
        <authorList>
            <person name="Okada T."/>
            <person name="Watanabe K."/>
        </authorList>
    </citation>
    <scope>NUCLEOTIDE SEQUENCE [LARGE SCALE GENOMIC DNA]</scope>
</reference>
<evidence type="ECO:0000313" key="2">
    <source>
        <dbReference type="EMBL" id="GAA0167475.1"/>
    </source>
</evidence>
<protein>
    <submittedName>
        <fullName evidence="2">Uncharacterized protein</fullName>
    </submittedName>
</protein>
<dbReference type="AlphaFoldDB" id="A0AAV3QVC0"/>
<keyword evidence="3" id="KW-1185">Reference proteome</keyword>
<proteinExistence type="predicted"/>
<evidence type="ECO:0000313" key="3">
    <source>
        <dbReference type="Proteomes" id="UP001454036"/>
    </source>
</evidence>
<name>A0AAV3QVC0_LITER</name>
<evidence type="ECO:0000256" key="1">
    <source>
        <dbReference type="SAM" id="MobiDB-lite"/>
    </source>
</evidence>
<dbReference type="EMBL" id="BAABME010006110">
    <property type="protein sequence ID" value="GAA0167475.1"/>
    <property type="molecule type" value="Genomic_DNA"/>
</dbReference>
<feature type="region of interest" description="Disordered" evidence="1">
    <location>
        <begin position="1"/>
        <end position="65"/>
    </location>
</feature>